<dbReference type="OrthoDB" id="1730596at2759"/>
<dbReference type="Proteomes" id="UP000198211">
    <property type="component" value="Unassembled WGS sequence"/>
</dbReference>
<keyword evidence="2" id="KW-1185">Reference proteome</keyword>
<dbReference type="EMBL" id="NBNE01008698">
    <property type="protein sequence ID" value="OWY99211.1"/>
    <property type="molecule type" value="Genomic_DNA"/>
</dbReference>
<proteinExistence type="predicted"/>
<dbReference type="AlphaFoldDB" id="A0A225V1H3"/>
<reference evidence="2" key="1">
    <citation type="submission" date="2017-03" db="EMBL/GenBank/DDBJ databases">
        <title>Phytopthora megakarya and P. palmivora, two closely related causual agents of cacao black pod achieved similar genome size and gene model numbers by different mechanisms.</title>
        <authorList>
            <person name="Ali S."/>
            <person name="Shao J."/>
            <person name="Larry D.J."/>
            <person name="Kronmiller B."/>
            <person name="Shen D."/>
            <person name="Strem M.D."/>
            <person name="Melnick R.L."/>
            <person name="Guiltinan M.J."/>
            <person name="Tyler B.M."/>
            <person name="Meinhardt L.W."/>
            <person name="Bailey B.A."/>
        </authorList>
    </citation>
    <scope>NUCLEOTIDE SEQUENCE [LARGE SCALE GENOMIC DNA]</scope>
    <source>
        <strain evidence="2">zdho120</strain>
    </source>
</reference>
<name>A0A225V1H3_9STRA</name>
<comment type="caution">
    <text evidence="1">The sequence shown here is derived from an EMBL/GenBank/DDBJ whole genome shotgun (WGS) entry which is preliminary data.</text>
</comment>
<evidence type="ECO:0008006" key="3">
    <source>
        <dbReference type="Google" id="ProtNLM"/>
    </source>
</evidence>
<accession>A0A225V1H3</accession>
<organism evidence="1 2">
    <name type="scientific">Phytophthora megakarya</name>
    <dbReference type="NCBI Taxonomy" id="4795"/>
    <lineage>
        <taxon>Eukaryota</taxon>
        <taxon>Sar</taxon>
        <taxon>Stramenopiles</taxon>
        <taxon>Oomycota</taxon>
        <taxon>Peronosporomycetes</taxon>
        <taxon>Peronosporales</taxon>
        <taxon>Peronosporaceae</taxon>
        <taxon>Phytophthora</taxon>
    </lineage>
</organism>
<evidence type="ECO:0000313" key="2">
    <source>
        <dbReference type="Proteomes" id="UP000198211"/>
    </source>
</evidence>
<protein>
    <recommendedName>
        <fullName evidence="3">RNase H type-1 domain-containing protein</fullName>
    </recommendedName>
</protein>
<gene>
    <name evidence="1" type="ORF">PHMEG_00029826</name>
</gene>
<sequence>MHDYLGNTMATSCHSMNRLKSSAATEAEAEDLIIVGDSRLAIHRKDSLLSLLKYHWELTMKLKSVKYLHVVREYNATADSPTGKIHESKVSMVILNDHRKLELKEINRIQEVMYERSSVEHQTAQEGFASILQLMDGEIRHQLTVADFFHPIRAEISAMSRKQTTKNNKRVKRVHVDVN</sequence>
<evidence type="ECO:0000313" key="1">
    <source>
        <dbReference type="EMBL" id="OWY99211.1"/>
    </source>
</evidence>